<feature type="transmembrane region" description="Helical" evidence="9">
    <location>
        <begin position="258"/>
        <end position="277"/>
    </location>
</feature>
<comment type="caution">
    <text evidence="12">The sequence shown here is derived from an EMBL/GenBank/DDBJ whole genome shotgun (WGS) entry which is preliminary data.</text>
</comment>
<comment type="subcellular location">
    <subcellularLocation>
        <location evidence="1">Membrane</location>
        <topology evidence="1">Multi-pass membrane protein</topology>
    </subcellularLocation>
</comment>
<keyword evidence="13" id="KW-1185">Reference proteome</keyword>
<gene>
    <name evidence="12" type="ORF">OGAPHI_005627</name>
</gene>
<dbReference type="InterPro" id="IPR003439">
    <property type="entry name" value="ABC_transporter-like_ATP-bd"/>
</dbReference>
<dbReference type="SUPFAM" id="SSF52540">
    <property type="entry name" value="P-loop containing nucleoside triphosphate hydrolases"/>
    <property type="match status" value="1"/>
</dbReference>
<dbReference type="GO" id="GO:0005524">
    <property type="term" value="F:ATP binding"/>
    <property type="evidence" value="ECO:0007669"/>
    <property type="project" value="UniProtKB-KW"/>
</dbReference>
<feature type="transmembrane region" description="Helical" evidence="9">
    <location>
        <begin position="156"/>
        <end position="181"/>
    </location>
</feature>
<feature type="transmembrane region" description="Helical" evidence="9">
    <location>
        <begin position="106"/>
        <end position="126"/>
    </location>
</feature>
<feature type="transmembrane region" description="Helical" evidence="9">
    <location>
        <begin position="338"/>
        <end position="359"/>
    </location>
</feature>
<comment type="similarity">
    <text evidence="2">Belongs to the ABC transporter superfamily. ABCB family. Mitochondrial peptide exporter (TC 3.A.1.212) subfamily.</text>
</comment>
<dbReference type="PANTHER" id="PTHR43394">
    <property type="entry name" value="ATP-DEPENDENT PERMEASE MDL1, MITOCHONDRIAL"/>
    <property type="match status" value="1"/>
</dbReference>
<name>A0A9P8T1X4_9ASCO</name>
<evidence type="ECO:0000313" key="12">
    <source>
        <dbReference type="EMBL" id="KAH3662375.1"/>
    </source>
</evidence>
<reference evidence="12" key="1">
    <citation type="journal article" date="2021" name="Open Biol.">
        <title>Shared evolutionary footprints suggest mitochondrial oxidative damage underlies multiple complex I losses in fungi.</title>
        <authorList>
            <person name="Schikora-Tamarit M.A."/>
            <person name="Marcet-Houben M."/>
            <person name="Nosek J."/>
            <person name="Gabaldon T."/>
        </authorList>
    </citation>
    <scope>NUCLEOTIDE SEQUENCE</scope>
    <source>
        <strain evidence="12">CBS6075</strain>
    </source>
</reference>
<proteinExistence type="inferred from homology"/>
<evidence type="ECO:0000259" key="11">
    <source>
        <dbReference type="PROSITE" id="PS50929"/>
    </source>
</evidence>
<dbReference type="SMART" id="SM00382">
    <property type="entry name" value="AAA"/>
    <property type="match status" value="1"/>
</dbReference>
<dbReference type="InterPro" id="IPR027417">
    <property type="entry name" value="P-loop_NTPase"/>
</dbReference>
<dbReference type="CDD" id="cd18573">
    <property type="entry name" value="ABC_6TM_ABCB10_like"/>
    <property type="match status" value="1"/>
</dbReference>
<reference evidence="12" key="2">
    <citation type="submission" date="2021-01" db="EMBL/GenBank/DDBJ databases">
        <authorList>
            <person name="Schikora-Tamarit M.A."/>
        </authorList>
    </citation>
    <scope>NUCLEOTIDE SEQUENCE</scope>
    <source>
        <strain evidence="12">CBS6075</strain>
    </source>
</reference>
<dbReference type="AlphaFoldDB" id="A0A9P8T1X4"/>
<keyword evidence="6 9" id="KW-1133">Transmembrane helix</keyword>
<evidence type="ECO:0000256" key="8">
    <source>
        <dbReference type="SAM" id="MobiDB-lite"/>
    </source>
</evidence>
<sequence length="734" mass="81888">MTRVSMRPILRTGLFQPRCLVSTFAAPRPNLDIRQTLDHQARISFAHRCFSVSRVKFEKPIVPEKQPETKKPKHWKERYFGVVEEDQSEAGFSEVRRLLKLARKDIKLFSVAIFLLFISAFIVMALPKVTGQILDSTRHFSSLEEARYYGLTLYELLAAVGVLLGVYTAATFGRIIILRVLGEKLVARLRSTIMRNVLRQDMEFFDKNKVGDLISRLSSDAYVVSRSVTQNMSDGIKHSIVGGTSIGMMFYISPTLSMIMFAFGPPLLLASYIYGMMIKSLSRRLQKATGGLTKVAEEQLNNIKTIQSFTAETKELHRYDQQIKEVYKISYKDALTNASFFVSTGVLGHATFLLTLGLGTNLVFSGSMTVGDLAAYMMYTDYCGNATFGVATFYTELFKGAGAASRLFEIQDQQPHINQIPGPKIFNSKGHIEFKNVTFAYPTRPDNIVFDNLSFEIKAGSNVCIVGPSGKGKSTIASLLLRFYQPLSGQILIDGVDITKYSVHSLRQLLGYVQQEPVLIPGTLAENIKYGLPQNVKVTADMIEWAAAKANCDFVQHFPDKFATDIGPKGSQLSGGQKQKIAIARSLIKNPPILILDEATSALDSKSENAINLTISNLMRDQSITTISIAHRLSTIEKCDEVLVLGYDGRVAEEGKFKELYANHDSMLYKLLNETQKPKKQASEAQEEPEEEDGAAEKEEVEASSEDVLKTAFIKRNPVLRDDFKEHNEQKSLS</sequence>
<feature type="region of interest" description="Disordered" evidence="8">
    <location>
        <begin position="675"/>
        <end position="709"/>
    </location>
</feature>
<dbReference type="InterPro" id="IPR011527">
    <property type="entry name" value="ABC1_TM_dom"/>
</dbReference>
<dbReference type="GO" id="GO:0090374">
    <property type="term" value="P:oligopeptide export from mitochondrion"/>
    <property type="evidence" value="ECO:0007669"/>
    <property type="project" value="TreeGrafter"/>
</dbReference>
<dbReference type="InterPro" id="IPR003593">
    <property type="entry name" value="AAA+_ATPase"/>
</dbReference>
<evidence type="ECO:0000256" key="7">
    <source>
        <dbReference type="ARBA" id="ARBA00023136"/>
    </source>
</evidence>
<dbReference type="Gene3D" id="3.40.50.300">
    <property type="entry name" value="P-loop containing nucleotide triphosphate hydrolases"/>
    <property type="match status" value="1"/>
</dbReference>
<dbReference type="PIRSF" id="PIRSF002773">
    <property type="entry name" value="ABC_prm/ATPase_B"/>
    <property type="match status" value="1"/>
</dbReference>
<evidence type="ECO:0000256" key="1">
    <source>
        <dbReference type="ARBA" id="ARBA00004141"/>
    </source>
</evidence>
<protein>
    <submittedName>
        <fullName evidence="12">Uncharacterized protein</fullName>
    </submittedName>
</protein>
<accession>A0A9P8T1X4</accession>
<evidence type="ECO:0000256" key="5">
    <source>
        <dbReference type="ARBA" id="ARBA00022840"/>
    </source>
</evidence>
<dbReference type="GeneID" id="70237591"/>
<dbReference type="GO" id="GO:0005743">
    <property type="term" value="C:mitochondrial inner membrane"/>
    <property type="evidence" value="ECO:0007669"/>
    <property type="project" value="TreeGrafter"/>
</dbReference>
<dbReference type="SUPFAM" id="SSF90123">
    <property type="entry name" value="ABC transporter transmembrane region"/>
    <property type="match status" value="1"/>
</dbReference>
<dbReference type="PROSITE" id="PS50929">
    <property type="entry name" value="ABC_TM1F"/>
    <property type="match status" value="1"/>
</dbReference>
<dbReference type="Gene3D" id="1.20.1560.10">
    <property type="entry name" value="ABC transporter type 1, transmembrane domain"/>
    <property type="match status" value="2"/>
</dbReference>
<dbReference type="EMBL" id="JAEUBE010000378">
    <property type="protein sequence ID" value="KAH3662375.1"/>
    <property type="molecule type" value="Genomic_DNA"/>
</dbReference>
<feature type="transmembrane region" description="Helical" evidence="9">
    <location>
        <begin position="235"/>
        <end position="252"/>
    </location>
</feature>
<dbReference type="InterPro" id="IPR039421">
    <property type="entry name" value="Type_1_exporter"/>
</dbReference>
<dbReference type="Pfam" id="PF00664">
    <property type="entry name" value="ABC_membrane"/>
    <property type="match status" value="1"/>
</dbReference>
<keyword evidence="5" id="KW-0067">ATP-binding</keyword>
<evidence type="ECO:0000256" key="3">
    <source>
        <dbReference type="ARBA" id="ARBA00022692"/>
    </source>
</evidence>
<keyword evidence="4" id="KW-0547">Nucleotide-binding</keyword>
<dbReference type="FunFam" id="3.40.50.300:FF:000218">
    <property type="entry name" value="Multidrug ABC transporter ATP-binding protein"/>
    <property type="match status" value="1"/>
</dbReference>
<dbReference type="RefSeq" id="XP_046059464.1">
    <property type="nucleotide sequence ID" value="XM_046206828.1"/>
</dbReference>
<evidence type="ECO:0000256" key="6">
    <source>
        <dbReference type="ARBA" id="ARBA00022989"/>
    </source>
</evidence>
<dbReference type="Pfam" id="PF00005">
    <property type="entry name" value="ABC_tran"/>
    <property type="match status" value="1"/>
</dbReference>
<dbReference type="OrthoDB" id="6500128at2759"/>
<evidence type="ECO:0000256" key="2">
    <source>
        <dbReference type="ARBA" id="ARBA00005580"/>
    </source>
</evidence>
<dbReference type="PROSITE" id="PS00211">
    <property type="entry name" value="ABC_TRANSPORTER_1"/>
    <property type="match status" value="1"/>
</dbReference>
<evidence type="ECO:0000313" key="13">
    <source>
        <dbReference type="Proteomes" id="UP000769157"/>
    </source>
</evidence>
<dbReference type="PANTHER" id="PTHR43394:SF2">
    <property type="entry name" value="ATP-DEPENDENT PERMEASE MDL2, MITOCHONDRIAL"/>
    <property type="match status" value="1"/>
</dbReference>
<evidence type="ECO:0000259" key="10">
    <source>
        <dbReference type="PROSITE" id="PS50893"/>
    </source>
</evidence>
<dbReference type="Proteomes" id="UP000769157">
    <property type="component" value="Unassembled WGS sequence"/>
</dbReference>
<feature type="compositionally biased region" description="Acidic residues" evidence="8">
    <location>
        <begin position="685"/>
        <end position="705"/>
    </location>
</feature>
<keyword evidence="7 9" id="KW-0472">Membrane</keyword>
<dbReference type="InterPro" id="IPR017871">
    <property type="entry name" value="ABC_transporter-like_CS"/>
</dbReference>
<evidence type="ECO:0000256" key="9">
    <source>
        <dbReference type="SAM" id="Phobius"/>
    </source>
</evidence>
<dbReference type="GO" id="GO:0016887">
    <property type="term" value="F:ATP hydrolysis activity"/>
    <property type="evidence" value="ECO:0007669"/>
    <property type="project" value="InterPro"/>
</dbReference>
<dbReference type="InterPro" id="IPR036640">
    <property type="entry name" value="ABC1_TM_sf"/>
</dbReference>
<evidence type="ECO:0000256" key="4">
    <source>
        <dbReference type="ARBA" id="ARBA00022741"/>
    </source>
</evidence>
<keyword evidence="3 9" id="KW-0812">Transmembrane</keyword>
<organism evidence="12 13">
    <name type="scientific">Ogataea philodendri</name>
    <dbReference type="NCBI Taxonomy" id="1378263"/>
    <lineage>
        <taxon>Eukaryota</taxon>
        <taxon>Fungi</taxon>
        <taxon>Dikarya</taxon>
        <taxon>Ascomycota</taxon>
        <taxon>Saccharomycotina</taxon>
        <taxon>Pichiomycetes</taxon>
        <taxon>Pichiales</taxon>
        <taxon>Pichiaceae</taxon>
        <taxon>Ogataea</taxon>
    </lineage>
</organism>
<feature type="domain" description="ABC transmembrane type-1" evidence="11">
    <location>
        <begin position="111"/>
        <end position="399"/>
    </location>
</feature>
<dbReference type="PROSITE" id="PS50893">
    <property type="entry name" value="ABC_TRANSPORTER_2"/>
    <property type="match status" value="1"/>
</dbReference>
<dbReference type="GO" id="GO:0015421">
    <property type="term" value="F:ABC-type oligopeptide transporter activity"/>
    <property type="evidence" value="ECO:0007669"/>
    <property type="project" value="TreeGrafter"/>
</dbReference>
<feature type="domain" description="ABC transporter" evidence="10">
    <location>
        <begin position="432"/>
        <end position="673"/>
    </location>
</feature>